<evidence type="ECO:0000256" key="2">
    <source>
        <dbReference type="ARBA" id="ARBA00008929"/>
    </source>
</evidence>
<keyword evidence="5 7" id="KW-1133">Transmembrane helix</keyword>
<accession>A0A0F9AJB1</accession>
<dbReference type="Pfam" id="PF03916">
    <property type="entry name" value="NrfD"/>
    <property type="match status" value="1"/>
</dbReference>
<feature type="transmembrane region" description="Helical" evidence="7">
    <location>
        <begin position="54"/>
        <end position="74"/>
    </location>
</feature>
<feature type="transmembrane region" description="Helical" evidence="7">
    <location>
        <begin position="94"/>
        <end position="115"/>
    </location>
</feature>
<feature type="transmembrane region" description="Helical" evidence="7">
    <location>
        <begin position="20"/>
        <end position="42"/>
    </location>
</feature>
<comment type="caution">
    <text evidence="8">The sequence shown here is derived from an EMBL/GenBank/DDBJ whole genome shotgun (WGS) entry which is preliminary data.</text>
</comment>
<keyword evidence="3" id="KW-1003">Cell membrane</keyword>
<evidence type="ECO:0000313" key="8">
    <source>
        <dbReference type="EMBL" id="KKK98355.1"/>
    </source>
</evidence>
<feature type="non-terminal residue" evidence="8">
    <location>
        <position position="276"/>
    </location>
</feature>
<protein>
    <submittedName>
        <fullName evidence="8">Uncharacterized protein</fullName>
    </submittedName>
</protein>
<feature type="transmembrane region" description="Helical" evidence="7">
    <location>
        <begin position="188"/>
        <end position="212"/>
    </location>
</feature>
<evidence type="ECO:0000256" key="1">
    <source>
        <dbReference type="ARBA" id="ARBA00004651"/>
    </source>
</evidence>
<dbReference type="InterPro" id="IPR052049">
    <property type="entry name" value="Electron_transfer_protein"/>
</dbReference>
<sequence>MDQVIFYNVEHHEAMGVLIVIYFFLSGLGAGAFLTAAGLRLFGGEKYAKIEKTAAIAAPFLLMPGLLCLVIELGKPLRFLNMFLYFNPSSVASWGVWVINIFLAISVVYAFLLVIGKAEKVRPLAYLGFVFALTVGFYSGMLLYQMHGHILWHSALVPVIFLASAIASGLAVVLLLSGSGDRDQIRVLSSVFAVAVGVDLVLALTEVLTLVWSSGEKAAVAKVIFSGNYGFLFIWVYLIIGLVVPLVFLTRQRKSRSMQVLAAVLVLAGTLAMRYV</sequence>
<dbReference type="PANTHER" id="PTHR34856">
    <property type="entry name" value="PROTEIN NRFD"/>
    <property type="match status" value="1"/>
</dbReference>
<evidence type="ECO:0000256" key="6">
    <source>
        <dbReference type="ARBA" id="ARBA00023136"/>
    </source>
</evidence>
<dbReference type="InterPro" id="IPR005614">
    <property type="entry name" value="NrfD-like"/>
</dbReference>
<dbReference type="AlphaFoldDB" id="A0A0F9AJB1"/>
<gene>
    <name evidence="8" type="ORF">LCGC14_2643570</name>
</gene>
<dbReference type="PANTHER" id="PTHR34856:SF2">
    <property type="entry name" value="PROTEIN NRFD"/>
    <property type="match status" value="1"/>
</dbReference>
<comment type="similarity">
    <text evidence="2">Belongs to the NrfD family.</text>
</comment>
<keyword evidence="4 7" id="KW-0812">Transmembrane</keyword>
<organism evidence="8">
    <name type="scientific">marine sediment metagenome</name>
    <dbReference type="NCBI Taxonomy" id="412755"/>
    <lineage>
        <taxon>unclassified sequences</taxon>
        <taxon>metagenomes</taxon>
        <taxon>ecological metagenomes</taxon>
    </lineage>
</organism>
<name>A0A0F9AJB1_9ZZZZ</name>
<dbReference type="Gene3D" id="1.20.1630.10">
    <property type="entry name" value="Formate dehydrogenase/DMSO reductase domain"/>
    <property type="match status" value="1"/>
</dbReference>
<feature type="transmembrane region" description="Helical" evidence="7">
    <location>
        <begin position="124"/>
        <end position="144"/>
    </location>
</feature>
<dbReference type="EMBL" id="LAZR01045652">
    <property type="protein sequence ID" value="KKK98355.1"/>
    <property type="molecule type" value="Genomic_DNA"/>
</dbReference>
<dbReference type="GO" id="GO:0005886">
    <property type="term" value="C:plasma membrane"/>
    <property type="evidence" value="ECO:0007669"/>
    <property type="project" value="UniProtKB-SubCell"/>
</dbReference>
<reference evidence="8" key="1">
    <citation type="journal article" date="2015" name="Nature">
        <title>Complex archaea that bridge the gap between prokaryotes and eukaryotes.</title>
        <authorList>
            <person name="Spang A."/>
            <person name="Saw J.H."/>
            <person name="Jorgensen S.L."/>
            <person name="Zaremba-Niedzwiedzka K."/>
            <person name="Martijn J."/>
            <person name="Lind A.E."/>
            <person name="van Eijk R."/>
            <person name="Schleper C."/>
            <person name="Guy L."/>
            <person name="Ettema T.J."/>
        </authorList>
    </citation>
    <scope>NUCLEOTIDE SEQUENCE</scope>
</reference>
<proteinExistence type="inferred from homology"/>
<feature type="transmembrane region" description="Helical" evidence="7">
    <location>
        <begin position="150"/>
        <end position="176"/>
    </location>
</feature>
<evidence type="ECO:0000256" key="7">
    <source>
        <dbReference type="SAM" id="Phobius"/>
    </source>
</evidence>
<evidence type="ECO:0000256" key="4">
    <source>
        <dbReference type="ARBA" id="ARBA00022692"/>
    </source>
</evidence>
<comment type="subcellular location">
    <subcellularLocation>
        <location evidence="1">Cell membrane</location>
        <topology evidence="1">Multi-pass membrane protein</topology>
    </subcellularLocation>
</comment>
<feature type="transmembrane region" description="Helical" evidence="7">
    <location>
        <begin position="232"/>
        <end position="250"/>
    </location>
</feature>
<evidence type="ECO:0000256" key="5">
    <source>
        <dbReference type="ARBA" id="ARBA00022989"/>
    </source>
</evidence>
<evidence type="ECO:0000256" key="3">
    <source>
        <dbReference type="ARBA" id="ARBA00022475"/>
    </source>
</evidence>
<keyword evidence="6 7" id="KW-0472">Membrane</keyword>